<evidence type="ECO:0000256" key="1">
    <source>
        <dbReference type="ARBA" id="ARBA00022679"/>
    </source>
</evidence>
<protein>
    <submittedName>
        <fullName evidence="4">Glycosyltransferase</fullName>
    </submittedName>
</protein>
<organism evidence="4 5">
    <name type="scientific">Parabacteroides distasonis</name>
    <dbReference type="NCBI Taxonomy" id="823"/>
    <lineage>
        <taxon>Bacteria</taxon>
        <taxon>Pseudomonadati</taxon>
        <taxon>Bacteroidota</taxon>
        <taxon>Bacteroidia</taxon>
        <taxon>Bacteroidales</taxon>
        <taxon>Tannerellaceae</taxon>
        <taxon>Parabacteroides</taxon>
    </lineage>
</organism>
<dbReference type="Pfam" id="PF00534">
    <property type="entry name" value="Glycos_transf_1"/>
    <property type="match status" value="1"/>
</dbReference>
<proteinExistence type="predicted"/>
<feature type="domain" description="Glycosyl transferase family 1" evidence="2">
    <location>
        <begin position="194"/>
        <end position="350"/>
    </location>
</feature>
<evidence type="ECO:0000259" key="3">
    <source>
        <dbReference type="Pfam" id="PF13439"/>
    </source>
</evidence>
<evidence type="ECO:0000313" key="4">
    <source>
        <dbReference type="EMBL" id="WET64512.1"/>
    </source>
</evidence>
<gene>
    <name evidence="4" type="ORF">P2T59_00600</name>
</gene>
<feature type="domain" description="Glycosyltransferase subfamily 4-like N-terminal" evidence="3">
    <location>
        <begin position="87"/>
        <end position="185"/>
    </location>
</feature>
<keyword evidence="1" id="KW-0808">Transferase</keyword>
<dbReference type="Proteomes" id="UP001221009">
    <property type="component" value="Chromosome"/>
</dbReference>
<reference evidence="4" key="1">
    <citation type="submission" date="2023-03" db="EMBL/GenBank/DDBJ databases">
        <title>Parabacteroides distasonis, a bacteria resistant against UC.</title>
        <authorList>
            <person name="Dai W."/>
        </authorList>
    </citation>
    <scope>NUCLEOTIDE SEQUENCE</scope>
    <source>
        <strain evidence="4">F1-28</strain>
    </source>
</reference>
<dbReference type="CDD" id="cd03811">
    <property type="entry name" value="GT4_GT28_WabH-like"/>
    <property type="match status" value="1"/>
</dbReference>
<dbReference type="InterPro" id="IPR028098">
    <property type="entry name" value="Glyco_trans_4-like_N"/>
</dbReference>
<dbReference type="PANTHER" id="PTHR46401">
    <property type="entry name" value="GLYCOSYLTRANSFERASE WBBK-RELATED"/>
    <property type="match status" value="1"/>
</dbReference>
<dbReference type="PANTHER" id="PTHR46401:SF2">
    <property type="entry name" value="GLYCOSYLTRANSFERASE WBBK-RELATED"/>
    <property type="match status" value="1"/>
</dbReference>
<sequence>MNILFIVNDAGVYGANLSLANLIKSLDLKNSLVLIPSKGPLLFLLDKMNIAYLVIPFRFNSAVYDGCVSSCLLYIVRFFYYKVLNKYSYYRILKIVDDEKIDIIHTNDNRTSIGLEVASRKSIKHVLHIREFLDLDFNMRPFKPFKKLCKDFNESDSIICVSEAVKEHFHIQGAKARVIYNAVDSVRNLHNIREKKESYFLFCGSLSEKKGVFDAIYSFSKMLKDRDLQLYIAGTGPAHIVKKIQTVIQKENLQNKVFLLGYRNDSKELMRKAIALLMCSKYEAFGRVTAEAMLNDCLVIGRNSGGTPELIEHGKTGFLFNTNDELTVLMEKVLSMDTTDIRDRAKEKAINSFTEEVYAEQLKLVYDSLR</sequence>
<evidence type="ECO:0000313" key="5">
    <source>
        <dbReference type="Proteomes" id="UP001221009"/>
    </source>
</evidence>
<dbReference type="AlphaFoldDB" id="A0AAX3QNL3"/>
<dbReference type="InterPro" id="IPR001296">
    <property type="entry name" value="Glyco_trans_1"/>
</dbReference>
<accession>A0AAX3QNL3</accession>
<dbReference type="GO" id="GO:0009103">
    <property type="term" value="P:lipopolysaccharide biosynthetic process"/>
    <property type="evidence" value="ECO:0007669"/>
    <property type="project" value="TreeGrafter"/>
</dbReference>
<evidence type="ECO:0000259" key="2">
    <source>
        <dbReference type="Pfam" id="PF00534"/>
    </source>
</evidence>
<dbReference type="GO" id="GO:0016757">
    <property type="term" value="F:glycosyltransferase activity"/>
    <property type="evidence" value="ECO:0007669"/>
    <property type="project" value="InterPro"/>
</dbReference>
<dbReference type="Gene3D" id="3.40.50.2000">
    <property type="entry name" value="Glycogen Phosphorylase B"/>
    <property type="match status" value="2"/>
</dbReference>
<dbReference type="SUPFAM" id="SSF53756">
    <property type="entry name" value="UDP-Glycosyltransferase/glycogen phosphorylase"/>
    <property type="match status" value="1"/>
</dbReference>
<dbReference type="RefSeq" id="WP_122144998.1">
    <property type="nucleotide sequence ID" value="NZ_CP120353.1"/>
</dbReference>
<dbReference type="EMBL" id="CP120353">
    <property type="protein sequence ID" value="WET64512.1"/>
    <property type="molecule type" value="Genomic_DNA"/>
</dbReference>
<name>A0AAX3QNL3_PARDI</name>
<dbReference type="Pfam" id="PF13439">
    <property type="entry name" value="Glyco_transf_4"/>
    <property type="match status" value="1"/>
</dbReference>